<comment type="caution">
    <text evidence="2">The sequence shown here is derived from an EMBL/GenBank/DDBJ whole genome shotgun (WGS) entry which is preliminary data.</text>
</comment>
<keyword evidence="1" id="KW-1133">Transmembrane helix</keyword>
<name>A0A0F9N340_9ZZZZ</name>
<dbReference type="AlphaFoldDB" id="A0A0F9N340"/>
<proteinExistence type="predicted"/>
<keyword evidence="1" id="KW-0812">Transmembrane</keyword>
<feature type="transmembrane region" description="Helical" evidence="1">
    <location>
        <begin position="21"/>
        <end position="41"/>
    </location>
</feature>
<accession>A0A0F9N340</accession>
<protein>
    <submittedName>
        <fullName evidence="2">Uncharacterized protein</fullName>
    </submittedName>
</protein>
<evidence type="ECO:0000256" key="1">
    <source>
        <dbReference type="SAM" id="Phobius"/>
    </source>
</evidence>
<keyword evidence="1" id="KW-0472">Membrane</keyword>
<gene>
    <name evidence="2" type="ORF">LCGC14_1080150</name>
</gene>
<evidence type="ECO:0000313" key="2">
    <source>
        <dbReference type="EMBL" id="KKN06157.1"/>
    </source>
</evidence>
<sequence>MKLRPINKKNRMNKKGQIETFIIIIVTLFIVAILLFFLNHLNEKIYTSLDDYFEDSEFNQSEAHQTLEKFQALERTNMWDWVFLAVFIGLMIQMIVFSFASKTNIAFFWIFILVGIIILILGVMLSNIWQGIAENPEFATTILRFPITNTLLGTNFPIVIVAFLFIGMIVLFGKFPGQGG</sequence>
<feature type="transmembrane region" description="Helical" evidence="1">
    <location>
        <begin position="81"/>
        <end position="100"/>
    </location>
</feature>
<organism evidence="2">
    <name type="scientific">marine sediment metagenome</name>
    <dbReference type="NCBI Taxonomy" id="412755"/>
    <lineage>
        <taxon>unclassified sequences</taxon>
        <taxon>metagenomes</taxon>
        <taxon>ecological metagenomes</taxon>
    </lineage>
</organism>
<dbReference type="EMBL" id="LAZR01004721">
    <property type="protein sequence ID" value="KKN06157.1"/>
    <property type="molecule type" value="Genomic_DNA"/>
</dbReference>
<reference evidence="2" key="1">
    <citation type="journal article" date="2015" name="Nature">
        <title>Complex archaea that bridge the gap between prokaryotes and eukaryotes.</title>
        <authorList>
            <person name="Spang A."/>
            <person name="Saw J.H."/>
            <person name="Jorgensen S.L."/>
            <person name="Zaremba-Niedzwiedzka K."/>
            <person name="Martijn J."/>
            <person name="Lind A.E."/>
            <person name="van Eijk R."/>
            <person name="Schleper C."/>
            <person name="Guy L."/>
            <person name="Ettema T.J."/>
        </authorList>
    </citation>
    <scope>NUCLEOTIDE SEQUENCE</scope>
</reference>
<feature type="transmembrane region" description="Helical" evidence="1">
    <location>
        <begin position="152"/>
        <end position="172"/>
    </location>
</feature>
<feature type="transmembrane region" description="Helical" evidence="1">
    <location>
        <begin position="107"/>
        <end position="132"/>
    </location>
</feature>